<dbReference type="InterPro" id="IPR000522">
    <property type="entry name" value="ABC_transptr_permease_BtuC"/>
</dbReference>
<evidence type="ECO:0000256" key="10">
    <source>
        <dbReference type="ARBA" id="ARBA00025320"/>
    </source>
</evidence>
<dbReference type="PANTHER" id="PTHR30472:SF21">
    <property type="entry name" value="HEME-IRON TRANSPORT SYSTEM PERMEASE PROTEIN ISDF-RELATED"/>
    <property type="match status" value="1"/>
</dbReference>
<comment type="caution">
    <text evidence="14">The sequence shown here is derived from an EMBL/GenBank/DDBJ whole genome shotgun (WGS) entry which is preliminary data.</text>
</comment>
<evidence type="ECO:0000256" key="12">
    <source>
        <dbReference type="ARBA" id="ARBA00031465"/>
    </source>
</evidence>
<reference evidence="14 15" key="1">
    <citation type="submission" date="2019-07" db="EMBL/GenBank/DDBJ databases">
        <title>Whole genome shotgun sequence of Sporosarcina luteola NBRC 105378.</title>
        <authorList>
            <person name="Hosoyama A."/>
            <person name="Uohara A."/>
            <person name="Ohji S."/>
            <person name="Ichikawa N."/>
        </authorList>
    </citation>
    <scope>NUCLEOTIDE SEQUENCE [LARGE SCALE GENOMIC DNA]</scope>
    <source>
        <strain evidence="14 15">NBRC 105378</strain>
    </source>
</reference>
<evidence type="ECO:0000256" key="13">
    <source>
        <dbReference type="SAM" id="Phobius"/>
    </source>
</evidence>
<dbReference type="GO" id="GO:0033214">
    <property type="term" value="P:siderophore-iron import into cell"/>
    <property type="evidence" value="ECO:0007669"/>
    <property type="project" value="TreeGrafter"/>
</dbReference>
<evidence type="ECO:0000256" key="8">
    <source>
        <dbReference type="ARBA" id="ARBA00023004"/>
    </source>
</evidence>
<organism evidence="14 15">
    <name type="scientific">Sporosarcina luteola</name>
    <dbReference type="NCBI Taxonomy" id="582850"/>
    <lineage>
        <taxon>Bacteria</taxon>
        <taxon>Bacillati</taxon>
        <taxon>Bacillota</taxon>
        <taxon>Bacilli</taxon>
        <taxon>Bacillales</taxon>
        <taxon>Caryophanaceae</taxon>
        <taxon>Sporosarcina</taxon>
    </lineage>
</organism>
<feature type="transmembrane region" description="Helical" evidence="13">
    <location>
        <begin position="61"/>
        <end position="82"/>
    </location>
</feature>
<name>A0A511Z4Q9_9BACL</name>
<keyword evidence="6 13" id="KW-0812">Transmembrane</keyword>
<dbReference type="InterPro" id="IPR037294">
    <property type="entry name" value="ABC_BtuC-like"/>
</dbReference>
<feature type="transmembrane region" description="Helical" evidence="13">
    <location>
        <begin position="192"/>
        <end position="210"/>
    </location>
</feature>
<keyword evidence="7 13" id="KW-1133">Transmembrane helix</keyword>
<evidence type="ECO:0000256" key="4">
    <source>
        <dbReference type="ARBA" id="ARBA00022448"/>
    </source>
</evidence>
<dbReference type="PANTHER" id="PTHR30472">
    <property type="entry name" value="FERRIC ENTEROBACTIN TRANSPORT SYSTEM PERMEASE PROTEIN"/>
    <property type="match status" value="1"/>
</dbReference>
<dbReference type="FunFam" id="1.10.3470.10:FF:000001">
    <property type="entry name" value="Vitamin B12 ABC transporter permease BtuC"/>
    <property type="match status" value="1"/>
</dbReference>
<dbReference type="GO" id="GO:0022857">
    <property type="term" value="F:transmembrane transporter activity"/>
    <property type="evidence" value="ECO:0007669"/>
    <property type="project" value="InterPro"/>
</dbReference>
<evidence type="ECO:0000256" key="3">
    <source>
        <dbReference type="ARBA" id="ARBA00018524"/>
    </source>
</evidence>
<feature type="transmembrane region" description="Helical" evidence="13">
    <location>
        <begin position="275"/>
        <end position="297"/>
    </location>
</feature>
<comment type="function">
    <text evidence="10">Part of the binding-protein-dependent transport system for heme-iron. Responsible for the translocation of the substrate across the membrane.</text>
</comment>
<keyword evidence="4" id="KW-0813">Transport</keyword>
<dbReference type="Pfam" id="PF01032">
    <property type="entry name" value="FecCD"/>
    <property type="match status" value="1"/>
</dbReference>
<evidence type="ECO:0000256" key="7">
    <source>
        <dbReference type="ARBA" id="ARBA00022989"/>
    </source>
</evidence>
<evidence type="ECO:0000256" key="1">
    <source>
        <dbReference type="ARBA" id="ARBA00004651"/>
    </source>
</evidence>
<dbReference type="SUPFAM" id="SSF81345">
    <property type="entry name" value="ABC transporter involved in vitamin B12 uptake, BtuC"/>
    <property type="match status" value="1"/>
</dbReference>
<evidence type="ECO:0000256" key="6">
    <source>
        <dbReference type="ARBA" id="ARBA00022692"/>
    </source>
</evidence>
<sequence>MSWFTRRRVSFIVVIALLIVVFVQSALTGSIQVTPYELFHGLLTGTNDDVAIIKDLRLPRLLIAVFAGAALSVAGVLLQAVMRNPLADPGIIGVSAGASFMSILMIALFPTMFFFVPMFAFLGGALAFLLVYSLSWKSGLDPLRMILIGIAVNALFTGLSQAIGFSGGGLTQSMSQVTTSTLTLKKWSDVDVIALYGSIGILLSFFVYKWCNYLALEDKTAKSLGVNVNLARFVIALIAVLLASVATAVAGMFAFVGLLVPHIGRTLVGNDHKVLIPFSALAGALLILLADTLGRVLIAPNEIPASIIVAVIGGPFLIFLLRKSDRIYGY</sequence>
<evidence type="ECO:0000256" key="5">
    <source>
        <dbReference type="ARBA" id="ARBA00022475"/>
    </source>
</evidence>
<gene>
    <name evidence="14" type="ORF">SLU01_07460</name>
</gene>
<dbReference type="EMBL" id="BJYL01000008">
    <property type="protein sequence ID" value="GEN82434.1"/>
    <property type="molecule type" value="Genomic_DNA"/>
</dbReference>
<evidence type="ECO:0000313" key="14">
    <source>
        <dbReference type="EMBL" id="GEN82434.1"/>
    </source>
</evidence>
<dbReference type="OrthoDB" id="9811721at2"/>
<evidence type="ECO:0000256" key="2">
    <source>
        <dbReference type="ARBA" id="ARBA00007935"/>
    </source>
</evidence>
<accession>A0A511Z4Q9</accession>
<keyword evidence="15" id="KW-1185">Reference proteome</keyword>
<evidence type="ECO:0000256" key="9">
    <source>
        <dbReference type="ARBA" id="ARBA00023136"/>
    </source>
</evidence>
<keyword evidence="9 13" id="KW-0472">Membrane</keyword>
<dbReference type="AlphaFoldDB" id="A0A511Z4Q9"/>
<evidence type="ECO:0000313" key="15">
    <source>
        <dbReference type="Proteomes" id="UP000321901"/>
    </source>
</evidence>
<feature type="transmembrane region" description="Helical" evidence="13">
    <location>
        <begin position="230"/>
        <end position="263"/>
    </location>
</feature>
<keyword evidence="5" id="KW-1003">Cell membrane</keyword>
<comment type="similarity">
    <text evidence="2">Belongs to the binding-protein-dependent transport system permease family. FecCD subfamily.</text>
</comment>
<comment type="subcellular location">
    <subcellularLocation>
        <location evidence="1">Cell membrane</location>
        <topology evidence="1">Multi-pass membrane protein</topology>
    </subcellularLocation>
</comment>
<feature type="transmembrane region" description="Helical" evidence="13">
    <location>
        <begin position="146"/>
        <end position="171"/>
    </location>
</feature>
<evidence type="ECO:0000256" key="11">
    <source>
        <dbReference type="ARBA" id="ARBA00031149"/>
    </source>
</evidence>
<dbReference type="Proteomes" id="UP000321901">
    <property type="component" value="Unassembled WGS sequence"/>
</dbReference>
<dbReference type="RefSeq" id="WP_147055478.1">
    <property type="nucleotide sequence ID" value="NZ_BJYL01000008.1"/>
</dbReference>
<keyword evidence="8" id="KW-0408">Iron</keyword>
<proteinExistence type="inferred from homology"/>
<dbReference type="Gene3D" id="1.10.3470.10">
    <property type="entry name" value="ABC transporter involved in vitamin B12 uptake, BtuC"/>
    <property type="match status" value="1"/>
</dbReference>
<protein>
    <recommendedName>
        <fullName evidence="3">Probable heme-iron transport system permease protein IsdF</fullName>
    </recommendedName>
    <alternativeName>
        <fullName evidence="12">Iron-regulated surface determinant protein F</fullName>
    </alternativeName>
    <alternativeName>
        <fullName evidence="11">Staphylococcal iron-regulated protein G</fullName>
    </alternativeName>
</protein>
<dbReference type="CDD" id="cd06550">
    <property type="entry name" value="TM_ABC_iron-siderophores_like"/>
    <property type="match status" value="1"/>
</dbReference>
<feature type="transmembrane region" description="Helical" evidence="13">
    <location>
        <begin position="303"/>
        <end position="321"/>
    </location>
</feature>
<feature type="transmembrane region" description="Helical" evidence="13">
    <location>
        <begin position="103"/>
        <end position="134"/>
    </location>
</feature>
<dbReference type="GO" id="GO:0005886">
    <property type="term" value="C:plasma membrane"/>
    <property type="evidence" value="ECO:0007669"/>
    <property type="project" value="UniProtKB-SubCell"/>
</dbReference>